<keyword evidence="1" id="KW-0677">Repeat</keyword>
<dbReference type="InterPro" id="IPR036047">
    <property type="entry name" value="F-box-like_dom_sf"/>
</dbReference>
<protein>
    <recommendedName>
        <fullName evidence="2">F-box domain-containing protein</fullName>
    </recommendedName>
</protein>
<dbReference type="InterPro" id="IPR001810">
    <property type="entry name" value="F-box_dom"/>
</dbReference>
<dbReference type="InterPro" id="IPR052201">
    <property type="entry name" value="LRR-containing_regulator"/>
</dbReference>
<dbReference type="SUPFAM" id="SSF52047">
    <property type="entry name" value="RNI-like"/>
    <property type="match status" value="2"/>
</dbReference>
<dbReference type="Pfam" id="PF00646">
    <property type="entry name" value="F-box"/>
    <property type="match status" value="1"/>
</dbReference>
<name>A0A814C3K1_ADIRI</name>
<feature type="domain" description="F-box" evidence="2">
    <location>
        <begin position="3"/>
        <end position="50"/>
    </location>
</feature>
<dbReference type="InterPro" id="IPR001611">
    <property type="entry name" value="Leu-rich_rpt"/>
</dbReference>
<evidence type="ECO:0000256" key="1">
    <source>
        <dbReference type="ARBA" id="ARBA00022737"/>
    </source>
</evidence>
<evidence type="ECO:0000259" key="2">
    <source>
        <dbReference type="PROSITE" id="PS50181"/>
    </source>
</evidence>
<dbReference type="CDD" id="cd09917">
    <property type="entry name" value="F-box_SF"/>
    <property type="match status" value="1"/>
</dbReference>
<evidence type="ECO:0000313" key="4">
    <source>
        <dbReference type="Proteomes" id="UP000663828"/>
    </source>
</evidence>
<dbReference type="SUPFAM" id="SSF81383">
    <property type="entry name" value="F-box domain"/>
    <property type="match status" value="1"/>
</dbReference>
<keyword evidence="4" id="KW-1185">Reference proteome</keyword>
<dbReference type="Proteomes" id="UP000663828">
    <property type="component" value="Unassembled WGS sequence"/>
</dbReference>
<comment type="caution">
    <text evidence="3">The sequence shown here is derived from an EMBL/GenBank/DDBJ whole genome shotgun (WGS) entry which is preliminary data.</text>
</comment>
<dbReference type="EMBL" id="CAJNOR010000512">
    <property type="protein sequence ID" value="CAF0935593.1"/>
    <property type="molecule type" value="Genomic_DNA"/>
</dbReference>
<dbReference type="AlphaFoldDB" id="A0A814C3K1"/>
<dbReference type="InterPro" id="IPR032675">
    <property type="entry name" value="LRR_dom_sf"/>
</dbReference>
<gene>
    <name evidence="3" type="ORF">XAT740_LOCUS9826</name>
</gene>
<dbReference type="SMART" id="SM00368">
    <property type="entry name" value="LRR_RI"/>
    <property type="match status" value="12"/>
</dbReference>
<reference evidence="3" key="1">
    <citation type="submission" date="2021-02" db="EMBL/GenBank/DDBJ databases">
        <authorList>
            <person name="Nowell W R."/>
        </authorList>
    </citation>
    <scope>NUCLEOTIDE SEQUENCE</scope>
</reference>
<proteinExistence type="predicted"/>
<dbReference type="Gene3D" id="3.80.10.10">
    <property type="entry name" value="Ribonuclease Inhibitor"/>
    <property type="match status" value="5"/>
</dbReference>
<evidence type="ECO:0000313" key="3">
    <source>
        <dbReference type="EMBL" id="CAF0935593.1"/>
    </source>
</evidence>
<dbReference type="PANTHER" id="PTHR24111">
    <property type="entry name" value="LEUCINE-RICH REPEAT-CONTAINING PROTEIN 34"/>
    <property type="match status" value="1"/>
</dbReference>
<organism evidence="3 4">
    <name type="scientific">Adineta ricciae</name>
    <name type="common">Rotifer</name>
    <dbReference type="NCBI Taxonomy" id="249248"/>
    <lineage>
        <taxon>Eukaryota</taxon>
        <taxon>Metazoa</taxon>
        <taxon>Spiralia</taxon>
        <taxon>Gnathifera</taxon>
        <taxon>Rotifera</taxon>
        <taxon>Eurotatoria</taxon>
        <taxon>Bdelloidea</taxon>
        <taxon>Adinetida</taxon>
        <taxon>Adinetidae</taxon>
        <taxon>Adineta</taxon>
    </lineage>
</organism>
<sequence length="777" mass="88562">MSERSLLDLPVEILHHIFDYLHIKTIFCSLRCTCTQLHATVQTYKNFQLDLSASTSTVQFQYISQLFHPERITGLIFFAEINQHSNRAKLFFASFPIYQFTRLRSIALLNISIDDLNEFLQCASVLLVTSLSIHLANPYFHRSLPLLTSLINQGNLRRLQIINMYYVLQPLLWSTHCKLTYLAIFKCTFEELFIILGRCSFLRTFVLQDCTMYNADVANFHSCPQLTSLHITDAYLSWKSLRHLLSSTPSLVDLKVISCVRYFDAESESFSWEELIQTRLPSLTHFHFFFRYDIQMFSNNYMSLHSIIKQFRSPFWLEDKQWFVTCDFVLNALSSSEIILYTIPQPIYGAKIFIRCHARSTDSICYFTKDLFEQDENDDLLELNLANMRTRSTNIQLLACALQHNTTVAILNLDGNQINSDGIRHLADVLKDNTTIQTLSLNGNIIGDVGAQYLAEMLQSNNTLTTLRICGNQIGDEGIRYLSSSLQTNTTLTSLDISGNRIENEGVRHLADAFKKNKMLTTLSFQDNYWKDEGIQHLCQALRKNTTILTIDLRSNQIVPSSSQHLSDMLETNTTLTTLILADNELESKGIELLACGLRKNTVISALRVLNLRFNRIDVDGAEHLADVLIYNTVTQHLLCLLVFLSRYLQSLTTLSLWNNQIKDTGARCLADALKQNKTLIALDLGRNFIAVTGARYLADMLRINTTLTSLGLWSNEIKEKGVHYLVQALSSNETLTTLDIGSNPIGDNGEQYLIELSKTNKLLTTLNFNDNLVDII</sequence>
<dbReference type="PANTHER" id="PTHR24111:SF0">
    <property type="entry name" value="LEUCINE-RICH REPEAT-CONTAINING PROTEIN"/>
    <property type="match status" value="1"/>
</dbReference>
<dbReference type="Pfam" id="PF13516">
    <property type="entry name" value="LRR_6"/>
    <property type="match status" value="8"/>
</dbReference>
<dbReference type="PROSITE" id="PS50181">
    <property type="entry name" value="FBOX"/>
    <property type="match status" value="1"/>
</dbReference>
<accession>A0A814C3K1</accession>